<dbReference type="AlphaFoldDB" id="A0A7D8EP29"/>
<organism evidence="2 3">
    <name type="scientific">Salmonella enterica</name>
    <name type="common">Salmonella choleraesuis</name>
    <dbReference type="NCBI Taxonomy" id="28901"/>
    <lineage>
        <taxon>Bacteria</taxon>
        <taxon>Pseudomonadati</taxon>
        <taxon>Pseudomonadota</taxon>
        <taxon>Gammaproteobacteria</taxon>
        <taxon>Enterobacterales</taxon>
        <taxon>Enterobacteriaceae</taxon>
        <taxon>Salmonella</taxon>
    </lineage>
</organism>
<evidence type="ECO:0000313" key="3">
    <source>
        <dbReference type="Proteomes" id="UP000254463"/>
    </source>
</evidence>
<accession>A0A7D8EP29</accession>
<evidence type="ECO:0000313" key="2">
    <source>
        <dbReference type="EMBL" id="SUF97919.1"/>
    </source>
</evidence>
<gene>
    <name evidence="2" type="ORF">NCTC6385_04976</name>
</gene>
<feature type="coiled-coil region" evidence="1">
    <location>
        <begin position="170"/>
        <end position="197"/>
    </location>
</feature>
<reference evidence="2 3" key="1">
    <citation type="submission" date="2018-06" db="EMBL/GenBank/DDBJ databases">
        <authorList>
            <consortium name="Pathogen Informatics"/>
            <person name="Doyle S."/>
        </authorList>
    </citation>
    <scope>NUCLEOTIDE SEQUENCE [LARGE SCALE GENOMIC DNA]</scope>
    <source>
        <strain evidence="2 3">NCTC6385</strain>
    </source>
</reference>
<sequence length="358" mass="42429">MPDMMSDLRAFDLRKKDTGRKVKLLTYGEISDRYTFICFDDNLIRNDHPKTLLTLKAEKLRADKGLERSNIPFDFLDYLYMEQKKDCETYHRAKFPLKDYCRINIDLTLKQEEWLKKSVADKEDTASYLCEKYKALLAEHKKITLLPFAFYLPDDWIQKHEDPHTKLFSHDALKTSLEELQRRFDEMTKKLKQQAKYDPACAYTRLILIDENFKPFYLVNFFFKVDDLNAHFAEDIWFEWLATRGSPDKEKEMAVFYVFDDEHKPDRSEVRGLMFHVPEAGITSLYNAQGNDVSKFLLLKAEEYNSPEPLKNDRKRHEQFFCLQAQKYNTIPGSRAKVFSDNFTYSPSGKRKKTEGQK</sequence>
<evidence type="ECO:0000256" key="1">
    <source>
        <dbReference type="SAM" id="Coils"/>
    </source>
</evidence>
<name>A0A7D8EP29_SALER</name>
<proteinExistence type="predicted"/>
<protein>
    <submittedName>
        <fullName evidence="2">Uncharacterized protein</fullName>
    </submittedName>
</protein>
<dbReference type="EMBL" id="UGWV01000002">
    <property type="protein sequence ID" value="SUF97919.1"/>
    <property type="molecule type" value="Genomic_DNA"/>
</dbReference>
<keyword evidence="1" id="KW-0175">Coiled coil</keyword>
<dbReference type="Proteomes" id="UP000254463">
    <property type="component" value="Unassembled WGS sequence"/>
</dbReference>